<dbReference type="GO" id="GO:0005737">
    <property type="term" value="C:cytoplasm"/>
    <property type="evidence" value="ECO:0007669"/>
    <property type="project" value="TreeGrafter"/>
</dbReference>
<evidence type="ECO:0000259" key="2">
    <source>
        <dbReference type="PROSITE" id="PS50010"/>
    </source>
</evidence>
<feature type="region of interest" description="Disordered" evidence="1">
    <location>
        <begin position="903"/>
        <end position="1018"/>
    </location>
</feature>
<dbReference type="HOGENOM" id="CLU_288695_0_0_1"/>
<dbReference type="SUPFAM" id="SSF48065">
    <property type="entry name" value="DBL homology domain (DH-domain)"/>
    <property type="match status" value="1"/>
</dbReference>
<feature type="domain" description="DH" evidence="2">
    <location>
        <begin position="331"/>
        <end position="563"/>
    </location>
</feature>
<evidence type="ECO:0000313" key="3">
    <source>
        <dbReference type="EMBL" id="EHL02087.1"/>
    </source>
</evidence>
<dbReference type="GO" id="GO:0005085">
    <property type="term" value="F:guanyl-nucleotide exchange factor activity"/>
    <property type="evidence" value="ECO:0007669"/>
    <property type="project" value="InterPro"/>
</dbReference>
<feature type="compositionally biased region" description="Polar residues" evidence="1">
    <location>
        <begin position="855"/>
        <end position="873"/>
    </location>
</feature>
<feature type="region of interest" description="Disordered" evidence="1">
    <location>
        <begin position="101"/>
        <end position="129"/>
    </location>
</feature>
<name>H0EHQ8_GLAL7</name>
<dbReference type="InterPro" id="IPR000219">
    <property type="entry name" value="DH_dom"/>
</dbReference>
<dbReference type="PROSITE" id="PS50010">
    <property type="entry name" value="DH_2"/>
    <property type="match status" value="1"/>
</dbReference>
<proteinExistence type="predicted"/>
<feature type="compositionally biased region" description="Low complexity" evidence="1">
    <location>
        <begin position="278"/>
        <end position="292"/>
    </location>
</feature>
<dbReference type="Pfam" id="PF00621">
    <property type="entry name" value="RhoGEF"/>
    <property type="match status" value="1"/>
</dbReference>
<dbReference type="InterPro" id="IPR051492">
    <property type="entry name" value="Dynamin-Rho_GEF"/>
</dbReference>
<dbReference type="SMART" id="SM00325">
    <property type="entry name" value="RhoGEF"/>
    <property type="match status" value="1"/>
</dbReference>
<organism evidence="3 4">
    <name type="scientific">Glarea lozoyensis (strain ATCC 74030 / MF5533)</name>
    <dbReference type="NCBI Taxonomy" id="1104152"/>
    <lineage>
        <taxon>Eukaryota</taxon>
        <taxon>Fungi</taxon>
        <taxon>Dikarya</taxon>
        <taxon>Ascomycota</taxon>
        <taxon>Pezizomycotina</taxon>
        <taxon>Leotiomycetes</taxon>
        <taxon>Helotiales</taxon>
        <taxon>Helotiaceae</taxon>
        <taxon>Glarea</taxon>
    </lineage>
</organism>
<feature type="region of interest" description="Disordered" evidence="1">
    <location>
        <begin position="401"/>
        <end position="429"/>
    </location>
</feature>
<dbReference type="AlphaFoldDB" id="H0EHQ8"/>
<reference evidence="3 4" key="1">
    <citation type="journal article" date="2012" name="Eukaryot. Cell">
        <title>Genome sequence of the fungus Glarea lozoyensis: the first genome sequence of a species from the Helotiaceae family.</title>
        <authorList>
            <person name="Youssar L."/>
            <person name="Gruening B.A."/>
            <person name="Erxleben A."/>
            <person name="Guenther S."/>
            <person name="Huettel W."/>
        </authorList>
    </citation>
    <scope>NUCLEOTIDE SEQUENCE [LARGE SCALE GENOMIC DNA]</scope>
    <source>
        <strain evidence="4">ATCC 74030 / MF5533</strain>
    </source>
</reference>
<dbReference type="EMBL" id="AGUE01000040">
    <property type="protein sequence ID" value="EHL02087.1"/>
    <property type="molecule type" value="Genomic_DNA"/>
</dbReference>
<feature type="compositionally biased region" description="Basic and acidic residues" evidence="1">
    <location>
        <begin position="1006"/>
        <end position="1018"/>
    </location>
</feature>
<feature type="region of interest" description="Disordered" evidence="1">
    <location>
        <begin position="271"/>
        <end position="293"/>
    </location>
</feature>
<dbReference type="SUPFAM" id="SSF103657">
    <property type="entry name" value="BAR/IMD domain-like"/>
    <property type="match status" value="1"/>
</dbReference>
<protein>
    <submittedName>
        <fullName evidence="3">Putative Rho guanine nucleotide exchange factor gef1</fullName>
    </submittedName>
</protein>
<dbReference type="PANTHER" id="PTHR22834:SF20">
    <property type="entry name" value="SH3 DOMAIN-CONTAINING PROTEIN"/>
    <property type="match status" value="1"/>
</dbReference>
<keyword evidence="4" id="KW-1185">Reference proteome</keyword>
<dbReference type="InParanoid" id="H0EHQ8"/>
<gene>
    <name evidence="3" type="ORF">M7I_2043</name>
</gene>
<evidence type="ECO:0000256" key="1">
    <source>
        <dbReference type="SAM" id="MobiDB-lite"/>
    </source>
</evidence>
<dbReference type="GO" id="GO:0032955">
    <property type="term" value="P:regulation of division septum assembly"/>
    <property type="evidence" value="ECO:0007669"/>
    <property type="project" value="TreeGrafter"/>
</dbReference>
<dbReference type="Gene3D" id="1.20.900.10">
    <property type="entry name" value="Dbl homology (DH) domain"/>
    <property type="match status" value="1"/>
</dbReference>
<dbReference type="Proteomes" id="UP000005446">
    <property type="component" value="Unassembled WGS sequence"/>
</dbReference>
<feature type="compositionally biased region" description="Polar residues" evidence="1">
    <location>
        <begin position="105"/>
        <end position="121"/>
    </location>
</feature>
<feature type="region of interest" description="Disordered" evidence="1">
    <location>
        <begin position="840"/>
        <end position="879"/>
    </location>
</feature>
<feature type="compositionally biased region" description="Polar residues" evidence="1">
    <location>
        <begin position="903"/>
        <end position="924"/>
    </location>
</feature>
<dbReference type="Gene3D" id="1.20.1270.60">
    <property type="entry name" value="Arfaptin homology (AH) domain/BAR domain"/>
    <property type="match status" value="1"/>
</dbReference>
<evidence type="ECO:0000313" key="4">
    <source>
        <dbReference type="Proteomes" id="UP000005446"/>
    </source>
</evidence>
<dbReference type="OrthoDB" id="10256089at2759"/>
<dbReference type="GO" id="GO:0031991">
    <property type="term" value="P:regulation of actomyosin contractile ring contraction"/>
    <property type="evidence" value="ECO:0007669"/>
    <property type="project" value="TreeGrafter"/>
</dbReference>
<dbReference type="InterPro" id="IPR027267">
    <property type="entry name" value="AH/BAR_dom_sf"/>
</dbReference>
<dbReference type="InterPro" id="IPR035899">
    <property type="entry name" value="DBL_dom_sf"/>
</dbReference>
<comment type="caution">
    <text evidence="3">The sequence shown here is derived from an EMBL/GenBank/DDBJ whole genome shotgun (WGS) entry which is preliminary data.</text>
</comment>
<accession>H0EHQ8</accession>
<dbReference type="PANTHER" id="PTHR22834">
    <property type="entry name" value="NUCLEAR FUSION PROTEIN FUS2"/>
    <property type="match status" value="1"/>
</dbReference>
<sequence length="1064" mass="118016">MEDSPTLGMPGTFVDEEPASAISCATGITEIDNEPQTEEARLNRMISVRTNGHTRQTSNLSNLSAQMTFGEDHLSPEQAMYGFNQEHQGSIDIMLATTPVDDPSRSSTVGENEPQAVSNGEATGENHGQHVLNGQQFNFEPDYAVSPDTPNDRQLQLPNLRTALDPPSVAVSEAENDYLNTPVTDMDDEGLGKEKHVGKGILAPSFPNASSSAETSGLQSTAITKSIGLFTSNPKSKPPAASSTIDWRRIFDEFCRRSSVKCDFRSFIPESRRGSDDVYSSRPSVSTPRSSTQISFEDAVAAAQLASRQAVEPQTAEEKEAAEVLRKRLFKRKMGITELIDTESMYLKDMNVVTEIYQGTAEACPKLDSSDIKTIFRNSHEIVTFTTTLLDDMKAGAAAVYSPRTTKRSRESRSTTATGISGQAGSAGDRFSTAGTLNEEHLTDEQKDQKTFIGASFGRHLKRMQNVYTDFLKNGDAANARLETLQTDPSVKVWLSECDIVAKDLTNAWNIDALMVKPFQRITRYELIFKGIIDSTDANHPDYLALQTTYHELRALTSNIDSMKDRISTVHKAVAGRKRKESDVRSGLAKAFGRTKERATEKIPNGRIPDDANYLKLDRKYVHEYLQLQVVLRDVEDYNAKAKVWVEDQLKLYSAMELHMRVTASSFPEIESKWVRFNMSMRDMGTVVVGEHTNNVQEQVIKPFETLIHLYGPPGLAIKQRAKRRIDFEKLSGVAKPNDKDAEKIKQYNHLNQTLKEELPLLFKKSETISMIALSRFIMIQSEWFDIWQKKVKMVLEESQIPKDINDIVDAFKRDYKYQEARPQELGIINGNFNGLEKVGSAAKSDTDSRKPRPSNLSSRSRGLSINSERTPSLPTPDFAKRLSGQFVMSPIHPPSVNVPSLSYSTPYATPQPTMHSRQGSGSPATPDYMIQPRPSAASLARPNTGRSFASDSGMPRGGSDYNTPARRESGSTHNSAYHADGPPTSNRPYSGIFRSAMPLPDGPEDSMRSSRASSRDRNVPGGYKVLYLAASLFEFQISATKSEAGYPYLTYSAGEVCLKSLLH</sequence>